<dbReference type="AlphaFoldDB" id="A0A081A1B8"/>
<comment type="caution">
    <text evidence="1">The sequence shown here is derived from an EMBL/GenBank/DDBJ whole genome shotgun (WGS) entry which is preliminary data.</text>
</comment>
<sequence length="65" mass="6785">MSLKTGSGHIPAISPLFPEANCHFTTVARASTNVRTTRSRPLTSISAPTAAVEDSTVAWEASADV</sequence>
<organism evidence="1 2">
    <name type="scientific">Phytophthora nicotianae P1976</name>
    <dbReference type="NCBI Taxonomy" id="1317066"/>
    <lineage>
        <taxon>Eukaryota</taxon>
        <taxon>Sar</taxon>
        <taxon>Stramenopiles</taxon>
        <taxon>Oomycota</taxon>
        <taxon>Peronosporomycetes</taxon>
        <taxon>Peronosporales</taxon>
        <taxon>Peronosporaceae</taxon>
        <taxon>Phytophthora</taxon>
    </lineage>
</organism>
<accession>A0A081A1B8</accession>
<evidence type="ECO:0000313" key="2">
    <source>
        <dbReference type="Proteomes" id="UP000028582"/>
    </source>
</evidence>
<evidence type="ECO:0000313" key="1">
    <source>
        <dbReference type="EMBL" id="ETO72679.1"/>
    </source>
</evidence>
<protein>
    <submittedName>
        <fullName evidence="1">Uncharacterized protein</fullName>
    </submittedName>
</protein>
<gene>
    <name evidence="1" type="ORF">F444_11304</name>
</gene>
<dbReference type="Proteomes" id="UP000028582">
    <property type="component" value="Unassembled WGS sequence"/>
</dbReference>
<dbReference type="EMBL" id="ANJA01002042">
    <property type="protein sequence ID" value="ETO72679.1"/>
    <property type="molecule type" value="Genomic_DNA"/>
</dbReference>
<reference evidence="1 2" key="1">
    <citation type="submission" date="2013-11" db="EMBL/GenBank/DDBJ databases">
        <title>The Genome Sequence of Phytophthora parasitica P1976.</title>
        <authorList>
            <consortium name="The Broad Institute Genomics Platform"/>
            <person name="Russ C."/>
            <person name="Tyler B."/>
            <person name="Panabieres F."/>
            <person name="Shan W."/>
            <person name="Tripathy S."/>
            <person name="Grunwald N."/>
            <person name="Machado M."/>
            <person name="Johnson C.S."/>
            <person name="Walker B."/>
            <person name="Young S."/>
            <person name="Zeng Q."/>
            <person name="Gargeya S."/>
            <person name="Fitzgerald M."/>
            <person name="Haas B."/>
            <person name="Abouelleil A."/>
            <person name="Allen A.W."/>
            <person name="Alvarado L."/>
            <person name="Arachchi H.M."/>
            <person name="Berlin A.M."/>
            <person name="Chapman S.B."/>
            <person name="Gainer-Dewar J."/>
            <person name="Goldberg J."/>
            <person name="Griggs A."/>
            <person name="Gujja S."/>
            <person name="Hansen M."/>
            <person name="Howarth C."/>
            <person name="Imamovic A."/>
            <person name="Ireland A."/>
            <person name="Larimer J."/>
            <person name="McCowan C."/>
            <person name="Murphy C."/>
            <person name="Pearson M."/>
            <person name="Poon T.W."/>
            <person name="Priest M."/>
            <person name="Roberts A."/>
            <person name="Saif S."/>
            <person name="Shea T."/>
            <person name="Sisk P."/>
            <person name="Sykes S."/>
            <person name="Wortman J."/>
            <person name="Nusbaum C."/>
            <person name="Birren B."/>
        </authorList>
    </citation>
    <scope>NUCLEOTIDE SEQUENCE [LARGE SCALE GENOMIC DNA]</scope>
    <source>
        <strain evidence="1 2">P1976</strain>
    </source>
</reference>
<name>A0A081A1B8_PHYNI</name>
<proteinExistence type="predicted"/>